<proteinExistence type="predicted"/>
<organism evidence="2 3">
    <name type="scientific">Streptomyces cavernicola</name>
    <dbReference type="NCBI Taxonomy" id="3043613"/>
    <lineage>
        <taxon>Bacteria</taxon>
        <taxon>Bacillati</taxon>
        <taxon>Actinomycetota</taxon>
        <taxon>Actinomycetes</taxon>
        <taxon>Kitasatosporales</taxon>
        <taxon>Streptomycetaceae</taxon>
        <taxon>Streptomyces</taxon>
    </lineage>
</organism>
<name>A0ABT6S8L1_9ACTN</name>
<dbReference type="InterPro" id="IPR025851">
    <property type="entry name" value="SUKH-4"/>
</dbReference>
<accession>A0ABT6S8L1</accession>
<sequence length="435" mass="47317">MSEQMDEAGPGLDLDGVLADPARLLDADRAELRARLAGASAGASAGVGREVFLQAEAMFGVADVSRAEFASWLHFAALATGEPSYAERVAAAEPGMPWRTVWAWWRPVNWFVAQPSLNGDYYWVECFDGDGAELVRVRDHRGEVWLDRGTGQRVPAPTGEVAKACWGSVDGAPNLWDRGELSAPESWAEAEPFASAGGRTRYVWESSHGLAVFETDDEVLRDWPAGDVDTESSQEPPPGPGPSVRRAEGPLTAERMDDAFGAGHVLRIADDALPDALEHPVSRRHLRDVGVPRWWNSHAAEYDGYGPEAMVPPTADELSGADLLTLGSSTYGEVYLHRREGSVHVRGNSEGPSDRTLVTLAPDLDVFTRTLEAVHRYSNACWHPYPAEGDQDDVALLLLDELNDLAPGLFDKGTPSGELWSWIYANITEIGVDGY</sequence>
<protein>
    <submittedName>
        <fullName evidence="2">SUKH-4 family immunity protein</fullName>
    </submittedName>
</protein>
<reference evidence="2 3" key="1">
    <citation type="submission" date="2023-05" db="EMBL/GenBank/DDBJ databases">
        <title>Draft genome sequence of Streptomyces sp. B-S-A6 isolated from a cave soil in Thailand.</title>
        <authorList>
            <person name="Chamroensaksri N."/>
            <person name="Muangham S."/>
        </authorList>
    </citation>
    <scope>NUCLEOTIDE SEQUENCE [LARGE SCALE GENOMIC DNA]</scope>
    <source>
        <strain evidence="2 3">B-S-A6</strain>
    </source>
</reference>
<dbReference type="RefSeq" id="WP_282542388.1">
    <property type="nucleotide sequence ID" value="NZ_JASCIQ010000010.1"/>
</dbReference>
<comment type="caution">
    <text evidence="2">The sequence shown here is derived from an EMBL/GenBank/DDBJ whole genome shotgun (WGS) entry which is preliminary data.</text>
</comment>
<dbReference type="Pfam" id="PF14435">
    <property type="entry name" value="SUKH-4"/>
    <property type="match status" value="1"/>
</dbReference>
<keyword evidence="3" id="KW-1185">Reference proteome</keyword>
<evidence type="ECO:0000313" key="2">
    <source>
        <dbReference type="EMBL" id="MDI3404435.1"/>
    </source>
</evidence>
<feature type="region of interest" description="Disordered" evidence="1">
    <location>
        <begin position="223"/>
        <end position="248"/>
    </location>
</feature>
<dbReference type="Proteomes" id="UP001223978">
    <property type="component" value="Unassembled WGS sequence"/>
</dbReference>
<evidence type="ECO:0000256" key="1">
    <source>
        <dbReference type="SAM" id="MobiDB-lite"/>
    </source>
</evidence>
<dbReference type="EMBL" id="JASCIQ010000010">
    <property type="protein sequence ID" value="MDI3404435.1"/>
    <property type="molecule type" value="Genomic_DNA"/>
</dbReference>
<evidence type="ECO:0000313" key="3">
    <source>
        <dbReference type="Proteomes" id="UP001223978"/>
    </source>
</evidence>
<gene>
    <name evidence="2" type="ORF">QIS96_11475</name>
</gene>